<organism evidence="3">
    <name type="scientific">hydrothermal vent metagenome</name>
    <dbReference type="NCBI Taxonomy" id="652676"/>
    <lineage>
        <taxon>unclassified sequences</taxon>
        <taxon>metagenomes</taxon>
        <taxon>ecological metagenomes</taxon>
    </lineage>
</organism>
<dbReference type="SMART" id="SM01321">
    <property type="entry name" value="Y1_Tnp"/>
    <property type="match status" value="1"/>
</dbReference>
<evidence type="ECO:0000259" key="2">
    <source>
        <dbReference type="SMART" id="SM01321"/>
    </source>
</evidence>
<dbReference type="GO" id="GO:0004803">
    <property type="term" value="F:transposase activity"/>
    <property type="evidence" value="ECO:0007669"/>
    <property type="project" value="InterPro"/>
</dbReference>
<dbReference type="InterPro" id="IPR052715">
    <property type="entry name" value="RAYT_transposase"/>
</dbReference>
<feature type="region of interest" description="Disordered" evidence="1">
    <location>
        <begin position="183"/>
        <end position="202"/>
    </location>
</feature>
<dbReference type="PANTHER" id="PTHR36966:SF1">
    <property type="entry name" value="REP-ASSOCIATED TYROSINE TRANSPOSASE"/>
    <property type="match status" value="1"/>
</dbReference>
<dbReference type="PANTHER" id="PTHR36966">
    <property type="entry name" value="REP-ASSOCIATED TYROSINE TRANSPOSASE"/>
    <property type="match status" value="1"/>
</dbReference>
<accession>A0A3B1CSX3</accession>
<dbReference type="GO" id="GO:0006313">
    <property type="term" value="P:DNA transposition"/>
    <property type="evidence" value="ECO:0007669"/>
    <property type="project" value="InterPro"/>
</dbReference>
<reference evidence="3" key="1">
    <citation type="submission" date="2018-06" db="EMBL/GenBank/DDBJ databases">
        <authorList>
            <person name="Zhirakovskaya E."/>
        </authorList>
    </citation>
    <scope>NUCLEOTIDE SEQUENCE</scope>
</reference>
<dbReference type="SUPFAM" id="SSF143422">
    <property type="entry name" value="Transposase IS200-like"/>
    <property type="match status" value="1"/>
</dbReference>
<evidence type="ECO:0000313" key="3">
    <source>
        <dbReference type="EMBL" id="VAX33109.1"/>
    </source>
</evidence>
<proteinExistence type="predicted"/>
<name>A0A3B1CSX3_9ZZZZ</name>
<dbReference type="InterPro" id="IPR002686">
    <property type="entry name" value="Transposase_17"/>
</dbReference>
<sequence length="202" mass="23637">MRVEEGGETPPSCLIWIIIMLYNPDKDDRKTIRLKGYDYAQNGAYFVTICIKNKECILGEILDGKIFVSDIGERIQSVWNVLPEHYPHVELDQFVVMPNHMHGIVVILNDKGEATPPLRKCTLGQIVAYFKYQTTKQINQICNTPGVPVWQRNYFDRIIRNEAELTHIRRYIVNNPLKWLLDKENPDGKPDEDEKKFWKEFS</sequence>
<dbReference type="Gene3D" id="3.30.70.1290">
    <property type="entry name" value="Transposase IS200-like"/>
    <property type="match status" value="1"/>
</dbReference>
<dbReference type="GO" id="GO:0043565">
    <property type="term" value="F:sequence-specific DNA binding"/>
    <property type="evidence" value="ECO:0007669"/>
    <property type="project" value="TreeGrafter"/>
</dbReference>
<gene>
    <name evidence="3" type="ORF">MNBD_NITROSPIRAE02-1076</name>
</gene>
<feature type="domain" description="Transposase IS200-like" evidence="2">
    <location>
        <begin position="40"/>
        <end position="175"/>
    </location>
</feature>
<dbReference type="EMBL" id="UOGH01000283">
    <property type="protein sequence ID" value="VAX33109.1"/>
    <property type="molecule type" value="Genomic_DNA"/>
</dbReference>
<evidence type="ECO:0000256" key="1">
    <source>
        <dbReference type="SAM" id="MobiDB-lite"/>
    </source>
</evidence>
<dbReference type="InterPro" id="IPR036515">
    <property type="entry name" value="Transposase_17_sf"/>
</dbReference>
<protein>
    <recommendedName>
        <fullName evidence="2">Transposase IS200-like domain-containing protein</fullName>
    </recommendedName>
</protein>
<dbReference type="AlphaFoldDB" id="A0A3B1CSX3"/>